<evidence type="ECO:0000313" key="5">
    <source>
        <dbReference type="Proteomes" id="UP000543642"/>
    </source>
</evidence>
<comment type="caution">
    <text evidence="4">The sequence shown here is derived from an EMBL/GenBank/DDBJ whole genome shotgun (WGS) entry which is preliminary data.</text>
</comment>
<gene>
    <name evidence="4" type="ORF">HNP82_001284</name>
</gene>
<proteinExistence type="predicted"/>
<dbReference type="RefSeq" id="WP_183772658.1">
    <property type="nucleotide sequence ID" value="NZ_JACHFW010000004.1"/>
</dbReference>
<keyword evidence="2 4" id="KW-0808">Transferase</keyword>
<dbReference type="Pfam" id="PF00535">
    <property type="entry name" value="Glycos_transf_2"/>
    <property type="match status" value="1"/>
</dbReference>
<sequence length="317" mass="37040">MIEIGEIMFSIIIPVYNSEKYLKRCINSILAQTFQNFELIAVDDGSSDSSPEILKAYSDSDSRIKVIRKNNQGVSSARNIGINSAKGDYIIFVDADDYIDKGLLQTLCTNLNGEDLVFYNFLDNGTKNHVKPLSNNFYSREEALMLISGNYSFRGFVWNKAFKRKVIVDNDIRFRDDVHMCEDLCFCVDFIEKISTFKIINDALYFYEHRGVSASANVFNDKRMSAINVYDYLLSKSIIKANKIIYIQYKHQYIRHCLSIWKMIKLDKSHYIYRNEIIKRIKKENFDFLIDNSFNIKYKLAYIMIKLVPMREGNKND</sequence>
<dbReference type="GO" id="GO:0016757">
    <property type="term" value="F:glycosyltransferase activity"/>
    <property type="evidence" value="ECO:0007669"/>
    <property type="project" value="UniProtKB-KW"/>
</dbReference>
<dbReference type="Gene3D" id="3.90.550.10">
    <property type="entry name" value="Spore Coat Polysaccharide Biosynthesis Protein SpsA, Chain A"/>
    <property type="match status" value="1"/>
</dbReference>
<keyword evidence="5" id="KW-1185">Reference proteome</keyword>
<organism evidence="4 5">
    <name type="scientific">Catenibacillus scindens</name>
    <dbReference type="NCBI Taxonomy" id="673271"/>
    <lineage>
        <taxon>Bacteria</taxon>
        <taxon>Bacillati</taxon>
        <taxon>Bacillota</taxon>
        <taxon>Clostridia</taxon>
        <taxon>Lachnospirales</taxon>
        <taxon>Lachnospiraceae</taxon>
        <taxon>Catenibacillus</taxon>
    </lineage>
</organism>
<evidence type="ECO:0000259" key="3">
    <source>
        <dbReference type="Pfam" id="PF00535"/>
    </source>
</evidence>
<evidence type="ECO:0000256" key="2">
    <source>
        <dbReference type="ARBA" id="ARBA00022679"/>
    </source>
</evidence>
<dbReference type="PANTHER" id="PTHR22916">
    <property type="entry name" value="GLYCOSYLTRANSFERASE"/>
    <property type="match status" value="1"/>
</dbReference>
<dbReference type="EMBL" id="JACHFW010000004">
    <property type="protein sequence ID" value="MBB5264173.1"/>
    <property type="molecule type" value="Genomic_DNA"/>
</dbReference>
<name>A0A7W8M4I5_9FIRM</name>
<dbReference type="PANTHER" id="PTHR22916:SF51">
    <property type="entry name" value="GLYCOSYLTRANSFERASE EPSH-RELATED"/>
    <property type="match status" value="1"/>
</dbReference>
<reference evidence="4 5" key="1">
    <citation type="submission" date="2020-08" db="EMBL/GenBank/DDBJ databases">
        <title>Genomic Encyclopedia of Type Strains, Phase IV (KMG-IV): sequencing the most valuable type-strain genomes for metagenomic binning, comparative biology and taxonomic classification.</title>
        <authorList>
            <person name="Goeker M."/>
        </authorList>
    </citation>
    <scope>NUCLEOTIDE SEQUENCE [LARGE SCALE GENOMIC DNA]</scope>
    <source>
        <strain evidence="4 5">DSM 106146</strain>
    </source>
</reference>
<accession>A0A7W8M4I5</accession>
<dbReference type="InterPro" id="IPR001173">
    <property type="entry name" value="Glyco_trans_2-like"/>
</dbReference>
<feature type="domain" description="Glycosyltransferase 2-like" evidence="3">
    <location>
        <begin position="10"/>
        <end position="140"/>
    </location>
</feature>
<dbReference type="AlphaFoldDB" id="A0A7W8M4I5"/>
<dbReference type="Proteomes" id="UP000543642">
    <property type="component" value="Unassembled WGS sequence"/>
</dbReference>
<evidence type="ECO:0000256" key="1">
    <source>
        <dbReference type="ARBA" id="ARBA00022676"/>
    </source>
</evidence>
<dbReference type="InterPro" id="IPR029044">
    <property type="entry name" value="Nucleotide-diphossugar_trans"/>
</dbReference>
<dbReference type="SUPFAM" id="SSF53448">
    <property type="entry name" value="Nucleotide-diphospho-sugar transferases"/>
    <property type="match status" value="1"/>
</dbReference>
<dbReference type="CDD" id="cd00761">
    <property type="entry name" value="Glyco_tranf_GTA_type"/>
    <property type="match status" value="1"/>
</dbReference>
<evidence type="ECO:0000313" key="4">
    <source>
        <dbReference type="EMBL" id="MBB5264173.1"/>
    </source>
</evidence>
<keyword evidence="1" id="KW-0328">Glycosyltransferase</keyword>
<protein>
    <submittedName>
        <fullName evidence="4">Glycosyltransferase involved in cell wall biosynthesis</fullName>
    </submittedName>
</protein>